<keyword evidence="6 10" id="KW-0210">Decarboxylase</keyword>
<feature type="binding site" evidence="10">
    <location>
        <position position="202"/>
    </location>
    <ligand>
        <name>ATP</name>
        <dbReference type="ChEBI" id="CHEBI:30616"/>
    </ligand>
</feature>
<comment type="cofactor">
    <cofactor evidence="10">
        <name>Mn(2+)</name>
        <dbReference type="ChEBI" id="CHEBI:29035"/>
    </cofactor>
    <text evidence="10">Binds 1 Mn(2+) ion per subunit.</text>
</comment>
<feature type="binding site" evidence="10">
    <location>
        <position position="324"/>
    </location>
    <ligand>
        <name>ATP</name>
        <dbReference type="ChEBI" id="CHEBI:30616"/>
    </ligand>
</feature>
<feature type="binding site" evidence="10">
    <location>
        <position position="222"/>
    </location>
    <ligand>
        <name>Mn(2+)</name>
        <dbReference type="ChEBI" id="CHEBI:29035"/>
    </ligand>
</feature>
<dbReference type="GO" id="GO:0046872">
    <property type="term" value="F:metal ion binding"/>
    <property type="evidence" value="ECO:0007669"/>
    <property type="project" value="UniProtKB-KW"/>
</dbReference>
<dbReference type="InterPro" id="IPR013035">
    <property type="entry name" value="PEP_carboxykinase_C"/>
</dbReference>
<comment type="catalytic activity">
    <reaction evidence="9 10">
        <text>oxaloacetate + ATP = phosphoenolpyruvate + ADP + CO2</text>
        <dbReference type="Rhea" id="RHEA:18617"/>
        <dbReference type="ChEBI" id="CHEBI:16452"/>
        <dbReference type="ChEBI" id="CHEBI:16526"/>
        <dbReference type="ChEBI" id="CHEBI:30616"/>
        <dbReference type="ChEBI" id="CHEBI:58702"/>
        <dbReference type="ChEBI" id="CHEBI:456216"/>
        <dbReference type="EC" id="4.1.1.49"/>
    </reaction>
</comment>
<proteinExistence type="inferred from homology"/>
<keyword evidence="10" id="KW-0464">Manganese</keyword>
<evidence type="ECO:0000256" key="7">
    <source>
        <dbReference type="ARBA" id="ARBA00022840"/>
    </source>
</evidence>
<evidence type="ECO:0000256" key="4">
    <source>
        <dbReference type="ARBA" id="ARBA00022432"/>
    </source>
</evidence>
<keyword evidence="7 10" id="KW-0067">ATP-binding</keyword>
<comment type="caution">
    <text evidence="11">The sequence shown here is derived from an EMBL/GenBank/DDBJ whole genome shotgun (WGS) entry which is preliminary data.</text>
</comment>
<dbReference type="OrthoDB" id="9806325at2"/>
<feature type="binding site" evidence="10">
    <location>
        <begin position="443"/>
        <end position="444"/>
    </location>
    <ligand>
        <name>ATP</name>
        <dbReference type="ChEBI" id="CHEBI:30616"/>
    </ligand>
</feature>
<evidence type="ECO:0000256" key="10">
    <source>
        <dbReference type="HAMAP-Rule" id="MF_00453"/>
    </source>
</evidence>
<comment type="function">
    <text evidence="10">Involved in the gluconeogenesis. Catalyzes the conversion of oxaloacetate (OAA) to phosphoenolpyruvate (PEP) through direct phosphoryl transfer between the nucleoside triphosphate and OAA.</text>
</comment>
<dbReference type="UniPathway" id="UPA00138"/>
<feature type="binding site" evidence="10">
    <location>
        <position position="202"/>
    </location>
    <ligand>
        <name>Mn(2+)</name>
        <dbReference type="ChEBI" id="CHEBI:29035"/>
    </ligand>
</feature>
<keyword evidence="10" id="KW-0963">Cytoplasm</keyword>
<dbReference type="SUPFAM" id="SSF53795">
    <property type="entry name" value="PEP carboxykinase-like"/>
    <property type="match status" value="1"/>
</dbReference>
<evidence type="ECO:0000313" key="12">
    <source>
        <dbReference type="Proteomes" id="UP000321926"/>
    </source>
</evidence>
<dbReference type="NCBIfam" id="TIGR00224">
    <property type="entry name" value="pckA"/>
    <property type="match status" value="1"/>
</dbReference>
<evidence type="ECO:0000256" key="6">
    <source>
        <dbReference type="ARBA" id="ARBA00022793"/>
    </source>
</evidence>
<keyword evidence="11" id="KW-0670">Pyruvate</keyword>
<keyword evidence="8 10" id="KW-0456">Lyase</keyword>
<protein>
    <recommendedName>
        <fullName evidence="3 10">Phosphoenolpyruvate carboxykinase (ATP)</fullName>
        <shortName evidence="10">PCK</shortName>
        <shortName evidence="10">PEP carboxykinase</shortName>
        <shortName evidence="10">PEPCK</shortName>
        <ecNumber evidence="3 10">4.1.1.49</ecNumber>
    </recommendedName>
</protein>
<comment type="pathway">
    <text evidence="1 10">Carbohydrate biosynthesis; gluconeogenesis.</text>
</comment>
<evidence type="ECO:0000313" key="11">
    <source>
        <dbReference type="EMBL" id="TXK47671.1"/>
    </source>
</evidence>
<feature type="binding site" evidence="10">
    <location>
        <position position="259"/>
    </location>
    <ligand>
        <name>Mn(2+)</name>
        <dbReference type="ChEBI" id="CHEBI:29035"/>
    </ligand>
</feature>
<sequence>MKKFGKKVHPEGLERLGILNAAEEHWNLSPAELIEEALKNGEGLLADTGALMCDTGEFTGRSPEDRFIVKDDKTAEAVWWNKINIPFDPQKFDKLFAKMISFLEGKTLYVRDAYACDHPEYRLPVRVVNTQAWHNLFSHNMFLRFSEQELAEHTLEFTVICIPEFEADPVADGTRSKNFSIINFSKKIILIGGTGYTGEIKKGIFSVLNFTLPHERQVLSMHCSANIGTEGDTAIFFGLSGTGKTTLSADPDRNLIGDDEHGWTDDSIFNFEGGCYAKVVDLTRQKEPEIWDAIQFGAILENTRFYEGTRTVDFENKTVTENTRTAYPIHFIPNALEPSRAGIPKNIFFLTADAFGVIPPISKLNKSQAMYHFISGYTAKVAGTEVGVKEPRKTFSACFGEVFLPLHPTQYAELLGEKMNKHNARVWLVNTGWTGGPYGIGSRIKLTYTRAMLKAALTGALDQVTYKKHPVFGIDVPQTCPEVPAEILNPRSTWTDPEAYDAKANELANSFVQNFSKYADFANEEILAGAPHAEVTV</sequence>
<keyword evidence="11" id="KW-0808">Transferase</keyword>
<dbReference type="InterPro" id="IPR015994">
    <property type="entry name" value="PEPCK_ATP_CS"/>
</dbReference>
<evidence type="ECO:0000256" key="1">
    <source>
        <dbReference type="ARBA" id="ARBA00004742"/>
    </source>
</evidence>
<dbReference type="SUPFAM" id="SSF68923">
    <property type="entry name" value="PEP carboxykinase N-terminal domain"/>
    <property type="match status" value="1"/>
</dbReference>
<dbReference type="AlphaFoldDB" id="A0A5C8K6T1"/>
<dbReference type="EMBL" id="VRTY01000027">
    <property type="protein sequence ID" value="TXK47671.1"/>
    <property type="molecule type" value="Genomic_DNA"/>
</dbReference>
<feature type="binding site" evidence="10">
    <location>
        <position position="287"/>
    </location>
    <ligand>
        <name>ATP</name>
        <dbReference type="ChEBI" id="CHEBI:30616"/>
    </ligand>
</feature>
<feature type="binding site" evidence="10">
    <location>
        <position position="222"/>
    </location>
    <ligand>
        <name>ATP</name>
        <dbReference type="ChEBI" id="CHEBI:30616"/>
    </ligand>
</feature>
<reference evidence="11 12" key="1">
    <citation type="submission" date="2019-08" db="EMBL/GenBank/DDBJ databases">
        <authorList>
            <person name="Shi S."/>
        </authorList>
    </citation>
    <scope>NUCLEOTIDE SEQUENCE [LARGE SCALE GENOMIC DNA]</scope>
    <source>
        <strain evidence="11 12">GY10130</strain>
    </source>
</reference>
<dbReference type="NCBIfam" id="NF006821">
    <property type="entry name" value="PRK09344.1-3"/>
    <property type="match status" value="1"/>
</dbReference>
<dbReference type="PANTHER" id="PTHR30031">
    <property type="entry name" value="PHOSPHOENOLPYRUVATE CARBOXYKINASE ATP"/>
    <property type="match status" value="1"/>
</dbReference>
<evidence type="ECO:0000256" key="2">
    <source>
        <dbReference type="ARBA" id="ARBA00006052"/>
    </source>
</evidence>
<evidence type="ECO:0000256" key="9">
    <source>
        <dbReference type="ARBA" id="ARBA00047371"/>
    </source>
</evidence>
<dbReference type="HAMAP" id="MF_00453">
    <property type="entry name" value="PEPCK_ATP"/>
    <property type="match status" value="1"/>
</dbReference>
<dbReference type="GO" id="GO:0005524">
    <property type="term" value="F:ATP binding"/>
    <property type="evidence" value="ECO:0007669"/>
    <property type="project" value="UniProtKB-UniRule"/>
</dbReference>
<dbReference type="GO" id="GO:0005829">
    <property type="term" value="C:cytosol"/>
    <property type="evidence" value="ECO:0007669"/>
    <property type="project" value="TreeGrafter"/>
</dbReference>
<dbReference type="GO" id="GO:0016301">
    <property type="term" value="F:kinase activity"/>
    <property type="evidence" value="ECO:0007669"/>
    <property type="project" value="UniProtKB-KW"/>
</dbReference>
<feature type="binding site" evidence="10">
    <location>
        <position position="324"/>
    </location>
    <ligand>
        <name>substrate</name>
    </ligand>
</feature>
<dbReference type="Gene3D" id="3.40.449.10">
    <property type="entry name" value="Phosphoenolpyruvate Carboxykinase, domain 1"/>
    <property type="match status" value="1"/>
</dbReference>
<feature type="binding site" evidence="10">
    <location>
        <position position="61"/>
    </location>
    <ligand>
        <name>substrate</name>
    </ligand>
</feature>
<dbReference type="Gene3D" id="2.170.8.10">
    <property type="entry name" value="Phosphoenolpyruvate Carboxykinase, domain 2"/>
    <property type="match status" value="1"/>
</dbReference>
<accession>A0A5C8K6T1</accession>
<keyword evidence="12" id="KW-1185">Reference proteome</keyword>
<feature type="binding site" evidence="10">
    <location>
        <position position="449"/>
    </location>
    <ligand>
        <name>ATP</name>
        <dbReference type="ChEBI" id="CHEBI:30616"/>
    </ligand>
</feature>
<evidence type="ECO:0000256" key="5">
    <source>
        <dbReference type="ARBA" id="ARBA00022741"/>
    </source>
</evidence>
<dbReference type="RefSeq" id="WP_147921414.1">
    <property type="nucleotide sequence ID" value="NZ_VRTY01000027.1"/>
</dbReference>
<dbReference type="EC" id="4.1.1.49" evidence="3 10"/>
<dbReference type="GO" id="GO:0004612">
    <property type="term" value="F:phosphoenolpyruvate carboxykinase (ATP) activity"/>
    <property type="evidence" value="ECO:0007669"/>
    <property type="project" value="UniProtKB-UniRule"/>
</dbReference>
<feature type="binding site" evidence="10">
    <location>
        <position position="202"/>
    </location>
    <ligand>
        <name>substrate</name>
    </ligand>
</feature>
<keyword evidence="10" id="KW-0479">Metal-binding</keyword>
<keyword evidence="5 10" id="KW-0547">Nucleotide-binding</keyword>
<dbReference type="InterPro" id="IPR001272">
    <property type="entry name" value="PEP_carboxykinase_ATP"/>
</dbReference>
<gene>
    <name evidence="10 11" type="primary">pckA</name>
    <name evidence="11" type="ORF">FVR03_08995</name>
</gene>
<dbReference type="CDD" id="cd00484">
    <property type="entry name" value="PEPCK_ATP"/>
    <property type="match status" value="1"/>
</dbReference>
<dbReference type="GO" id="GO:0006094">
    <property type="term" value="P:gluconeogenesis"/>
    <property type="evidence" value="ECO:0007669"/>
    <property type="project" value="UniProtKB-UniRule"/>
</dbReference>
<dbReference type="InterPro" id="IPR008210">
    <property type="entry name" value="PEP_carboxykinase_N"/>
</dbReference>
<name>A0A5C8K6T1_9BACT</name>
<comment type="subcellular location">
    <subcellularLocation>
        <location evidence="10">Cytoplasm</location>
    </subcellularLocation>
</comment>
<feature type="binding site" evidence="10">
    <location>
        <begin position="238"/>
        <end position="246"/>
    </location>
    <ligand>
        <name>ATP</name>
        <dbReference type="ChEBI" id="CHEBI:30616"/>
    </ligand>
</feature>
<dbReference type="PIRSF" id="PIRSF006294">
    <property type="entry name" value="PEP_crbxkin"/>
    <property type="match status" value="1"/>
</dbReference>
<dbReference type="Pfam" id="PF01293">
    <property type="entry name" value="PEPCK_ATP"/>
    <property type="match status" value="1"/>
</dbReference>
<dbReference type="Proteomes" id="UP000321926">
    <property type="component" value="Unassembled WGS sequence"/>
</dbReference>
<dbReference type="Gene3D" id="3.90.228.20">
    <property type="match status" value="1"/>
</dbReference>
<keyword evidence="11" id="KW-0418">Kinase</keyword>
<keyword evidence="4 10" id="KW-0312">Gluconeogenesis</keyword>
<organism evidence="11 12">
    <name type="scientific">Pontibacter qinzhouensis</name>
    <dbReference type="NCBI Taxonomy" id="2603253"/>
    <lineage>
        <taxon>Bacteria</taxon>
        <taxon>Pseudomonadati</taxon>
        <taxon>Bacteroidota</taxon>
        <taxon>Cytophagia</taxon>
        <taxon>Cytophagales</taxon>
        <taxon>Hymenobacteraceae</taxon>
        <taxon>Pontibacter</taxon>
    </lineage>
</organism>
<dbReference type="PROSITE" id="PS00532">
    <property type="entry name" value="PEPCK_ATP"/>
    <property type="match status" value="1"/>
</dbReference>
<evidence type="ECO:0000256" key="3">
    <source>
        <dbReference type="ARBA" id="ARBA00012363"/>
    </source>
</evidence>
<feature type="binding site" evidence="10">
    <location>
        <position position="196"/>
    </location>
    <ligand>
        <name>substrate</name>
    </ligand>
</feature>
<evidence type="ECO:0000256" key="8">
    <source>
        <dbReference type="ARBA" id="ARBA00023239"/>
    </source>
</evidence>
<comment type="similarity">
    <text evidence="2 10">Belongs to the phosphoenolpyruvate carboxykinase (ATP) family.</text>
</comment>
<dbReference type="NCBIfam" id="NF006820">
    <property type="entry name" value="PRK09344.1-2"/>
    <property type="match status" value="1"/>
</dbReference>
<dbReference type="PANTHER" id="PTHR30031:SF0">
    <property type="entry name" value="PHOSPHOENOLPYRUVATE CARBOXYKINASE (ATP)"/>
    <property type="match status" value="1"/>
</dbReference>